<sequence length="88" mass="10347">MEITLTHSGPIPFDDYPDGSLFICRMCIEKTHYNGRIFLLRHYKSGDYATLTMPGCDFGYFYKGEYAKRDLQELTYDAWEPVTFKVEK</sequence>
<protein>
    <submittedName>
        <fullName evidence="1">Uncharacterized protein</fullName>
    </submittedName>
</protein>
<name>A0A8S5T1M6_9CAUD</name>
<dbReference type="EMBL" id="BK032730">
    <property type="protein sequence ID" value="DAF57221.1"/>
    <property type="molecule type" value="Genomic_DNA"/>
</dbReference>
<organism evidence="1">
    <name type="scientific">Myoviridae sp. ct5ra14</name>
    <dbReference type="NCBI Taxonomy" id="2827659"/>
    <lineage>
        <taxon>Viruses</taxon>
        <taxon>Duplodnaviria</taxon>
        <taxon>Heunggongvirae</taxon>
        <taxon>Uroviricota</taxon>
        <taxon>Caudoviricetes</taxon>
    </lineage>
</organism>
<proteinExistence type="predicted"/>
<evidence type="ECO:0000313" key="1">
    <source>
        <dbReference type="EMBL" id="DAF57221.1"/>
    </source>
</evidence>
<accession>A0A8S5T1M6</accession>
<reference evidence="1" key="1">
    <citation type="journal article" date="2021" name="Proc. Natl. Acad. Sci. U.S.A.">
        <title>A Catalog of Tens of Thousands of Viruses from Human Metagenomes Reveals Hidden Associations with Chronic Diseases.</title>
        <authorList>
            <person name="Tisza M.J."/>
            <person name="Buck C.B."/>
        </authorList>
    </citation>
    <scope>NUCLEOTIDE SEQUENCE</scope>
    <source>
        <strain evidence="1">Ct5ra14</strain>
    </source>
</reference>